<name>A0A2U1MJ69_ARTAN</name>
<dbReference type="STRING" id="35608.A0A2U1MJ69"/>
<organism evidence="2 3">
    <name type="scientific">Artemisia annua</name>
    <name type="common">Sweet wormwood</name>
    <dbReference type="NCBI Taxonomy" id="35608"/>
    <lineage>
        <taxon>Eukaryota</taxon>
        <taxon>Viridiplantae</taxon>
        <taxon>Streptophyta</taxon>
        <taxon>Embryophyta</taxon>
        <taxon>Tracheophyta</taxon>
        <taxon>Spermatophyta</taxon>
        <taxon>Magnoliopsida</taxon>
        <taxon>eudicotyledons</taxon>
        <taxon>Gunneridae</taxon>
        <taxon>Pentapetalae</taxon>
        <taxon>asterids</taxon>
        <taxon>campanulids</taxon>
        <taxon>Asterales</taxon>
        <taxon>Asteraceae</taxon>
        <taxon>Asteroideae</taxon>
        <taxon>Anthemideae</taxon>
        <taxon>Artemisiinae</taxon>
        <taxon>Artemisia</taxon>
    </lineage>
</organism>
<sequence>MNVPITSSKFRGSRCCRTLNMVGLRFFSHLNMFRIRFSGSSSFGAIFDLYIARKRDRGGNRFGFISMLDVKDKNELLKNLRGIRMDAYKLWFNIARFVLEDGEINTNREKHIPSKAFNSNSNDGVGQPEANTGPVDTGARSFRDMLVGRSINIDSQVNAFSTLHGRALVARMVNVDALKHIYVILDNMGHAAISVQYLGGLDVLLSFEDAAKAVLVHGTAITMKEHFSAITFWEGQCFSFERLAWLKIQGVPLHLSTNEVFDMVGRLFGTIVHKANRAENDRDLRQANFRGDHFELEEPKVSGLDYGGVGDWVPDFVTVNTTSKEDGSINSDSDMEEDDSGESESEESESEDVPVTASEKSPENDDVITGGEEDVRKETIDGSFIDNYEGHSSLIKDGNVIDNMVNEGFVPAVNFDFEQSLELSHNSPPTSKVVKRKKCKKNDMGRSSTNYVSSNESLKVVKKPKSDDDIFGLNSLLGLDENNPVPLANVSNGDQSLPFDLNSQPLPNPPNDGSSVPGSFEDAYQLDDAAAVQSQLNEVEATKILGEKLGVDLIEHDRLIHESLIQEGLQLGGMGFEFEYVNSIGNSGGILSVWDTNFFSKDQVLKYTNFLLVSGMLADRKSRMNFLNVYAPQNNPDKRNLGEKISRVIQAGQGWWIIFGDFNAVRDPSERKNSVFDLICAKDFNDFVDEAGLREFDLKGKKYTYLVNRCGEVKLSRIDRVFVCENVFNKWSQAYVRALKRGLSDHAPLLLSLVDTNFGPKPFRWFDSWLDRQGCVDIVNSVFGEWVSVGPYDMNLTNKLKAFRERLKTWFKECKRKDIEDEQRLKQEKEDLEVIMEHQDLEESDLWVWSECVKCLQEIDFFRTRDIKQKSRVQWAYLGDENSSFFHNVVKGRQARNAIPGLEVKGEWVSKPSLIKREVLRFFRDRFKEDFKIRPVGMEDIEVDNMLEVLGCKRGTFPFDYLGLKVGAKMSRINNWNSVIDVDRLKVVNGIKTLHWEWTTAPTTSQQVADLFSLLSAILDFDWKGGIDEWKWSADRSGLFSVNSVKKLLISNVQQLNNDHFRWKEIWSRIEAWCRLSPTLVFQVSDLLKTPDLQNCSKHNRYILRAGG</sequence>
<evidence type="ECO:0000313" key="2">
    <source>
        <dbReference type="EMBL" id="PWA61274.1"/>
    </source>
</evidence>
<dbReference type="AlphaFoldDB" id="A0A2U1MJ69"/>
<dbReference type="PANTHER" id="PTHR33710:SF64">
    <property type="entry name" value="ENDONUCLEASE_EXONUCLEASE_PHOSPHATASE DOMAIN-CONTAINING PROTEIN"/>
    <property type="match status" value="1"/>
</dbReference>
<keyword evidence="3" id="KW-1185">Reference proteome</keyword>
<keyword evidence="2" id="KW-0548">Nucleotidyltransferase</keyword>
<dbReference type="Gene3D" id="3.60.10.10">
    <property type="entry name" value="Endonuclease/exonuclease/phosphatase"/>
    <property type="match status" value="1"/>
</dbReference>
<dbReference type="GO" id="GO:0003964">
    <property type="term" value="F:RNA-directed DNA polymerase activity"/>
    <property type="evidence" value="ECO:0007669"/>
    <property type="project" value="UniProtKB-KW"/>
</dbReference>
<dbReference type="OrthoDB" id="8942927at2759"/>
<dbReference type="EMBL" id="PKPP01005144">
    <property type="protein sequence ID" value="PWA61274.1"/>
    <property type="molecule type" value="Genomic_DNA"/>
</dbReference>
<proteinExistence type="predicted"/>
<dbReference type="Proteomes" id="UP000245207">
    <property type="component" value="Unassembled WGS sequence"/>
</dbReference>
<feature type="region of interest" description="Disordered" evidence="1">
    <location>
        <begin position="321"/>
        <end position="379"/>
    </location>
</feature>
<gene>
    <name evidence="2" type="ORF">CTI12_AA194510</name>
</gene>
<keyword evidence="2" id="KW-0695">RNA-directed DNA polymerase</keyword>
<keyword evidence="2" id="KW-0808">Transferase</keyword>
<comment type="caution">
    <text evidence="2">The sequence shown here is derived from an EMBL/GenBank/DDBJ whole genome shotgun (WGS) entry which is preliminary data.</text>
</comment>
<dbReference type="InterPro" id="IPR036691">
    <property type="entry name" value="Endo/exonu/phosph_ase_sf"/>
</dbReference>
<feature type="region of interest" description="Disordered" evidence="1">
    <location>
        <begin position="113"/>
        <end position="135"/>
    </location>
</feature>
<reference evidence="2 3" key="1">
    <citation type="journal article" date="2018" name="Mol. Plant">
        <title>The genome of Artemisia annua provides insight into the evolution of Asteraceae family and artemisinin biosynthesis.</title>
        <authorList>
            <person name="Shen Q."/>
            <person name="Zhang L."/>
            <person name="Liao Z."/>
            <person name="Wang S."/>
            <person name="Yan T."/>
            <person name="Shi P."/>
            <person name="Liu M."/>
            <person name="Fu X."/>
            <person name="Pan Q."/>
            <person name="Wang Y."/>
            <person name="Lv Z."/>
            <person name="Lu X."/>
            <person name="Zhang F."/>
            <person name="Jiang W."/>
            <person name="Ma Y."/>
            <person name="Chen M."/>
            <person name="Hao X."/>
            <person name="Li L."/>
            <person name="Tang Y."/>
            <person name="Lv G."/>
            <person name="Zhou Y."/>
            <person name="Sun X."/>
            <person name="Brodelius P.E."/>
            <person name="Rose J.K.C."/>
            <person name="Tang K."/>
        </authorList>
    </citation>
    <scope>NUCLEOTIDE SEQUENCE [LARGE SCALE GENOMIC DNA]</scope>
    <source>
        <strain evidence="3">cv. Huhao1</strain>
        <tissue evidence="2">Leaf</tissue>
    </source>
</reference>
<feature type="compositionally biased region" description="Acidic residues" evidence="1">
    <location>
        <begin position="333"/>
        <end position="352"/>
    </location>
</feature>
<evidence type="ECO:0000256" key="1">
    <source>
        <dbReference type="SAM" id="MobiDB-lite"/>
    </source>
</evidence>
<feature type="compositionally biased region" description="Polar residues" evidence="1">
    <location>
        <begin position="489"/>
        <end position="516"/>
    </location>
</feature>
<evidence type="ECO:0000313" key="3">
    <source>
        <dbReference type="Proteomes" id="UP000245207"/>
    </source>
</evidence>
<protein>
    <submittedName>
        <fullName evidence="2">RNA-directed DNA polymerase, eukaryota</fullName>
    </submittedName>
</protein>
<accession>A0A2U1MJ69</accession>
<feature type="region of interest" description="Disordered" evidence="1">
    <location>
        <begin position="487"/>
        <end position="516"/>
    </location>
</feature>
<dbReference type="SUPFAM" id="SSF56219">
    <property type="entry name" value="DNase I-like"/>
    <property type="match status" value="1"/>
</dbReference>
<dbReference type="PANTHER" id="PTHR33710">
    <property type="entry name" value="BNAC02G09200D PROTEIN"/>
    <property type="match status" value="1"/>
</dbReference>